<evidence type="ECO:0000256" key="1">
    <source>
        <dbReference type="SAM" id="SignalP"/>
    </source>
</evidence>
<dbReference type="EMBL" id="AATQ01000008">
    <property type="protein sequence ID" value="EAU47222.1"/>
    <property type="molecule type" value="Genomic_DNA"/>
</dbReference>
<dbReference type="AlphaFoldDB" id="Q0FSN1"/>
<feature type="signal peptide" evidence="1">
    <location>
        <begin position="1"/>
        <end position="33"/>
    </location>
</feature>
<dbReference type="HOGENOM" id="CLU_035126_0_0_5"/>
<dbReference type="eggNOG" id="ENOG502Z88U">
    <property type="taxonomic scope" value="Bacteria"/>
</dbReference>
<name>Q0FSN1_SALBH</name>
<dbReference type="PROSITE" id="PS51318">
    <property type="entry name" value="TAT"/>
    <property type="match status" value="1"/>
</dbReference>
<comment type="caution">
    <text evidence="2">The sequence shown here is derived from an EMBL/GenBank/DDBJ whole genome shotgun (WGS) entry which is preliminary data.</text>
</comment>
<reference evidence="2 3" key="1">
    <citation type="journal article" date="2010" name="J. Bacteriol.">
        <title>Genome sequences of Pelagibaca bermudensis HTCC2601T and Maritimibacter alkaliphilus HTCC2654T, the type strains of two marine Roseobacter genera.</title>
        <authorList>
            <person name="Thrash J.C."/>
            <person name="Cho J.C."/>
            <person name="Ferriera S."/>
            <person name="Johnson J."/>
            <person name="Vergin K.L."/>
            <person name="Giovannoni S.J."/>
        </authorList>
    </citation>
    <scope>NUCLEOTIDE SEQUENCE [LARGE SCALE GENOMIC DNA]</scope>
    <source>
        <strain evidence="3">DSM 26914 / JCM 13377 / KCTC 12554 / HTCC2601</strain>
    </source>
</reference>
<proteinExistence type="predicted"/>
<evidence type="ECO:0008006" key="4">
    <source>
        <dbReference type="Google" id="ProtNLM"/>
    </source>
</evidence>
<dbReference type="RefSeq" id="WP_007802990.1">
    <property type="nucleotide sequence ID" value="NZ_DS022277.1"/>
</dbReference>
<dbReference type="OrthoDB" id="226361at2"/>
<keyword evidence="3" id="KW-1185">Reference proteome</keyword>
<evidence type="ECO:0000313" key="3">
    <source>
        <dbReference type="Proteomes" id="UP000006230"/>
    </source>
</evidence>
<keyword evidence="1" id="KW-0732">Signal</keyword>
<evidence type="ECO:0000313" key="2">
    <source>
        <dbReference type="EMBL" id="EAU47222.1"/>
    </source>
</evidence>
<dbReference type="InterPro" id="IPR006311">
    <property type="entry name" value="TAT_signal"/>
</dbReference>
<organism evidence="2 3">
    <name type="scientific">Salipiger bermudensis (strain DSM 26914 / JCM 13377 / KCTC 12554 / HTCC2601)</name>
    <name type="common">Pelagibaca bermudensis</name>
    <dbReference type="NCBI Taxonomy" id="314265"/>
    <lineage>
        <taxon>Bacteria</taxon>
        <taxon>Pseudomonadati</taxon>
        <taxon>Pseudomonadota</taxon>
        <taxon>Alphaproteobacteria</taxon>
        <taxon>Rhodobacterales</taxon>
        <taxon>Roseobacteraceae</taxon>
        <taxon>Salipiger</taxon>
    </lineage>
</organism>
<accession>Q0FSN1</accession>
<sequence length="614" mass="65350">MGPTASPHLSRRGFLAGASAAALAAGLPRPALAQSVPLSAFSTPAFIQDLAANPTLQAALNDAWNINANGWTEQAIRGNPFTTLFAANQDYYYNPLSTDLTGSIVEKVSWTAFPNRAVFYLDALSEQQRFEFVDFGYSTSAPIAPIPATTTICAEQTGGEIPANGPTNQFQPYGPRGWMDEYCEMAVTREGDRTDGRITRIDFVCENPEYWYTLWSVSPETVLEIYQEILGRPQITLADLELHDAAGNPVIDPGTGRSAYNPLNKWNSGPHRTADGGGAMHLTSTPNTLQTELGLAGAATVLRNMGNANGTDLICCAQYGQIMRNSDPHIGQISNQIVGFGGGFRVSLADPIGLYIQTPTFTNYVLPDDPNLPEGASAADCWTILRGQETLPGFPSNFNFLLHAKFEIPQAWRDAGVSFEVGDIAVDGEPIRYGSQMLPTIQVALFPRAVAADTPQAPQPCVAGLSAPFAKAQPQQIMYQDLWDGYNASAVPNARGVAMTLASNTIIVAPRIMPGTTATLALLGSAFEAEGALPQVAFFREGDTSPDAAITVTVEGLEDVVYAVPGNSEPGPQQLLRLTVDVGADAAPGTRSVSVANAGDALGETAPFFLWVEG</sequence>
<gene>
    <name evidence="2" type="ORF">R2601_05848</name>
</gene>
<dbReference type="Proteomes" id="UP000006230">
    <property type="component" value="Unassembled WGS sequence"/>
</dbReference>
<dbReference type="STRING" id="314265.R2601_05848"/>
<feature type="chain" id="PRO_5004172232" description="Twin-arginine translocation pathway signal" evidence="1">
    <location>
        <begin position="34"/>
        <end position="614"/>
    </location>
</feature>
<protein>
    <recommendedName>
        <fullName evidence="4">Twin-arginine translocation pathway signal</fullName>
    </recommendedName>
</protein>